<reference evidence="1 2" key="2">
    <citation type="journal article" date="2022" name="Mol. Ecol. Resour.">
        <title>The genomes of chicory, endive, great burdock and yacon provide insights into Asteraceae paleo-polyploidization history and plant inulin production.</title>
        <authorList>
            <person name="Fan W."/>
            <person name="Wang S."/>
            <person name="Wang H."/>
            <person name="Wang A."/>
            <person name="Jiang F."/>
            <person name="Liu H."/>
            <person name="Zhao H."/>
            <person name="Xu D."/>
            <person name="Zhang Y."/>
        </authorList>
    </citation>
    <scope>NUCLEOTIDE SEQUENCE [LARGE SCALE GENOMIC DNA]</scope>
    <source>
        <strain evidence="2">cv. Niubang</strain>
    </source>
</reference>
<dbReference type="EMBL" id="CM042060">
    <property type="protein sequence ID" value="KAI3679021.1"/>
    <property type="molecule type" value="Genomic_DNA"/>
</dbReference>
<name>A0ACB8Y629_ARCLA</name>
<protein>
    <submittedName>
        <fullName evidence="1">Uncharacterized protein</fullName>
    </submittedName>
</protein>
<dbReference type="Proteomes" id="UP001055879">
    <property type="component" value="Linkage Group LG14"/>
</dbReference>
<accession>A0ACB8Y629</accession>
<evidence type="ECO:0000313" key="2">
    <source>
        <dbReference type="Proteomes" id="UP001055879"/>
    </source>
</evidence>
<evidence type="ECO:0000313" key="1">
    <source>
        <dbReference type="EMBL" id="KAI3679021.1"/>
    </source>
</evidence>
<organism evidence="1 2">
    <name type="scientific">Arctium lappa</name>
    <name type="common">Greater burdock</name>
    <name type="synonym">Lappa major</name>
    <dbReference type="NCBI Taxonomy" id="4217"/>
    <lineage>
        <taxon>Eukaryota</taxon>
        <taxon>Viridiplantae</taxon>
        <taxon>Streptophyta</taxon>
        <taxon>Embryophyta</taxon>
        <taxon>Tracheophyta</taxon>
        <taxon>Spermatophyta</taxon>
        <taxon>Magnoliopsida</taxon>
        <taxon>eudicotyledons</taxon>
        <taxon>Gunneridae</taxon>
        <taxon>Pentapetalae</taxon>
        <taxon>asterids</taxon>
        <taxon>campanulids</taxon>
        <taxon>Asterales</taxon>
        <taxon>Asteraceae</taxon>
        <taxon>Carduoideae</taxon>
        <taxon>Cardueae</taxon>
        <taxon>Arctiinae</taxon>
        <taxon>Arctium</taxon>
    </lineage>
</organism>
<proteinExistence type="predicted"/>
<reference evidence="2" key="1">
    <citation type="journal article" date="2022" name="Mol. Ecol. Resour.">
        <title>The genomes of chicory, endive, great burdock and yacon provide insights into Asteraceae palaeo-polyploidization history and plant inulin production.</title>
        <authorList>
            <person name="Fan W."/>
            <person name="Wang S."/>
            <person name="Wang H."/>
            <person name="Wang A."/>
            <person name="Jiang F."/>
            <person name="Liu H."/>
            <person name="Zhao H."/>
            <person name="Xu D."/>
            <person name="Zhang Y."/>
        </authorList>
    </citation>
    <scope>NUCLEOTIDE SEQUENCE [LARGE SCALE GENOMIC DNA]</scope>
    <source>
        <strain evidence="2">cv. Niubang</strain>
    </source>
</reference>
<keyword evidence="2" id="KW-1185">Reference proteome</keyword>
<gene>
    <name evidence="1" type="ORF">L6452_38328</name>
</gene>
<sequence>MVHNIGSNNPSRQVLNFTYDANNTTSASQEVLLDRGVVVNEQDRLLPIANVGRIMKQILPPNAKISKEAKETMQECVSEFISFVTGEASDHCRKEKRKTVNGDDVCWAMLNLGFDDYAEPLKRYLHKIREFDNERANQNNKGGSSSSNEEMIKDNNNYLPNPHQENSSNYRSEGKQVPRKAIVSTSPNLFKFAVIDKRNRF</sequence>
<comment type="caution">
    <text evidence="1">The sequence shown here is derived from an EMBL/GenBank/DDBJ whole genome shotgun (WGS) entry which is preliminary data.</text>
</comment>